<dbReference type="InterPro" id="IPR031127">
    <property type="entry name" value="E3_UB_ligase_RBR"/>
</dbReference>
<evidence type="ECO:0000313" key="12">
    <source>
        <dbReference type="EMBL" id="KEQ69973.1"/>
    </source>
</evidence>
<dbReference type="InterPro" id="IPR001841">
    <property type="entry name" value="Znf_RING"/>
</dbReference>
<evidence type="ECO:0000256" key="1">
    <source>
        <dbReference type="ARBA" id="ARBA00001798"/>
    </source>
</evidence>
<evidence type="ECO:0000256" key="4">
    <source>
        <dbReference type="ARBA" id="ARBA00022723"/>
    </source>
</evidence>
<dbReference type="SUPFAM" id="SSF57850">
    <property type="entry name" value="RING/U-box"/>
    <property type="match status" value="3"/>
</dbReference>
<dbReference type="Gene3D" id="1.20.120.1750">
    <property type="match status" value="1"/>
</dbReference>
<dbReference type="OrthoDB" id="1431934at2759"/>
<dbReference type="EMBL" id="KL584719">
    <property type="protein sequence ID" value="KEQ69973.1"/>
    <property type="molecule type" value="Genomic_DNA"/>
</dbReference>
<name>A0A074WAJ9_9PEZI</name>
<feature type="domain" description="RING-type" evidence="11">
    <location>
        <begin position="1"/>
        <end position="205"/>
    </location>
</feature>
<keyword evidence="13" id="KW-1185">Reference proteome</keyword>
<feature type="non-terminal residue" evidence="12">
    <location>
        <position position="1"/>
    </location>
</feature>
<evidence type="ECO:0000256" key="2">
    <source>
        <dbReference type="ARBA" id="ARBA00012251"/>
    </source>
</evidence>
<evidence type="ECO:0000256" key="3">
    <source>
        <dbReference type="ARBA" id="ARBA00022679"/>
    </source>
</evidence>
<dbReference type="GO" id="GO:0061630">
    <property type="term" value="F:ubiquitin protein ligase activity"/>
    <property type="evidence" value="ECO:0007669"/>
    <property type="project" value="UniProtKB-EC"/>
</dbReference>
<feature type="domain" description="RING-type" evidence="10">
    <location>
        <begin position="1"/>
        <end position="55"/>
    </location>
</feature>
<dbReference type="RefSeq" id="XP_013424030.1">
    <property type="nucleotide sequence ID" value="XM_013568576.1"/>
</dbReference>
<dbReference type="Gene3D" id="3.30.40.10">
    <property type="entry name" value="Zinc/RING finger domain, C3HC4 (zinc finger)"/>
    <property type="match status" value="1"/>
</dbReference>
<gene>
    <name evidence="12" type="ORF">M436DRAFT_33062</name>
</gene>
<proteinExistence type="predicted"/>
<dbReference type="STRING" id="1043004.A0A074WAJ9"/>
<evidence type="ECO:0000256" key="6">
    <source>
        <dbReference type="ARBA" id="ARBA00022771"/>
    </source>
</evidence>
<evidence type="ECO:0000256" key="7">
    <source>
        <dbReference type="ARBA" id="ARBA00022786"/>
    </source>
</evidence>
<accession>A0A074WAJ9</accession>
<keyword evidence="7" id="KW-0833">Ubl conjugation pathway</keyword>
<dbReference type="PROSITE" id="PS51873">
    <property type="entry name" value="TRIAD"/>
    <property type="match status" value="1"/>
</dbReference>
<dbReference type="InterPro" id="IPR002867">
    <property type="entry name" value="IBR_dom"/>
</dbReference>
<evidence type="ECO:0000256" key="8">
    <source>
        <dbReference type="ARBA" id="ARBA00022833"/>
    </source>
</evidence>
<keyword evidence="5" id="KW-0677">Repeat</keyword>
<comment type="catalytic activity">
    <reaction evidence="1">
        <text>[E2 ubiquitin-conjugating enzyme]-S-ubiquitinyl-L-cysteine + [acceptor protein]-L-lysine = [E2 ubiquitin-conjugating enzyme]-L-cysteine + [acceptor protein]-N(6)-ubiquitinyl-L-lysine.</text>
        <dbReference type="EC" id="2.3.2.31"/>
    </reaction>
</comment>
<evidence type="ECO:0000313" key="13">
    <source>
        <dbReference type="Proteomes" id="UP000027730"/>
    </source>
</evidence>
<dbReference type="PANTHER" id="PTHR11685">
    <property type="entry name" value="RBR FAMILY RING FINGER AND IBR DOMAIN-CONTAINING"/>
    <property type="match status" value="1"/>
</dbReference>
<reference evidence="12 13" key="1">
    <citation type="journal article" date="2014" name="BMC Genomics">
        <title>Genome sequencing of four Aureobasidium pullulans varieties: biotechnological potential, stress tolerance, and description of new species.</title>
        <authorList>
            <person name="Gostin Ar C."/>
            <person name="Ohm R.A."/>
            <person name="Kogej T."/>
            <person name="Sonjak S."/>
            <person name="Turk M."/>
            <person name="Zajc J."/>
            <person name="Zalar P."/>
            <person name="Grube M."/>
            <person name="Sun H."/>
            <person name="Han J."/>
            <person name="Sharma A."/>
            <person name="Chiniquy J."/>
            <person name="Ngan C.Y."/>
            <person name="Lipzen A."/>
            <person name="Barry K."/>
            <person name="Grigoriev I.V."/>
            <person name="Gunde-Cimerman N."/>
        </authorList>
    </citation>
    <scope>NUCLEOTIDE SEQUENCE [LARGE SCALE GENOMIC DNA]</scope>
    <source>
        <strain evidence="12 13">CBS 147.97</strain>
    </source>
</reference>
<dbReference type="InterPro" id="IPR013083">
    <property type="entry name" value="Znf_RING/FYVE/PHD"/>
</dbReference>
<keyword evidence="3" id="KW-0808">Transferase</keyword>
<dbReference type="SMART" id="SM00647">
    <property type="entry name" value="IBR"/>
    <property type="match status" value="2"/>
</dbReference>
<dbReference type="CDD" id="cd20335">
    <property type="entry name" value="BRcat_RBR"/>
    <property type="match status" value="1"/>
</dbReference>
<dbReference type="GeneID" id="25408291"/>
<dbReference type="Proteomes" id="UP000027730">
    <property type="component" value="Unassembled WGS sequence"/>
</dbReference>
<dbReference type="AlphaFoldDB" id="A0A074WAJ9"/>
<sequence length="205" mass="23429">CTVCCESLHPLEFPAMPPSSDCAHAANVCFSCLQKWVATKVDTNAQAVIDCPRCTTLLSHEDVRRACNFETFAKYDRFAALTVVNGLQNFHWCLRPGCTAGQEHIGGHLGYMQCYACDFEQCLKHKTEWHRGQSCRQYDAQIPGKCPKRGCKASLEREPVWKKCPACQTLIEKTYGCDQMKCTMTRCKQKFCWQCLATWEDMLRY</sequence>
<keyword evidence="6 9" id="KW-0863">Zinc-finger</keyword>
<organism evidence="12 13">
    <name type="scientific">Aureobasidium namibiae CBS 147.97</name>
    <dbReference type="NCBI Taxonomy" id="1043004"/>
    <lineage>
        <taxon>Eukaryota</taxon>
        <taxon>Fungi</taxon>
        <taxon>Dikarya</taxon>
        <taxon>Ascomycota</taxon>
        <taxon>Pezizomycotina</taxon>
        <taxon>Dothideomycetes</taxon>
        <taxon>Dothideomycetidae</taxon>
        <taxon>Dothideales</taxon>
        <taxon>Saccotheciaceae</taxon>
        <taxon>Aureobasidium</taxon>
    </lineage>
</organism>
<dbReference type="InterPro" id="IPR044066">
    <property type="entry name" value="TRIAD_supradom"/>
</dbReference>
<dbReference type="Pfam" id="PF01485">
    <property type="entry name" value="IBR"/>
    <property type="match status" value="1"/>
</dbReference>
<evidence type="ECO:0000259" key="11">
    <source>
        <dbReference type="PROSITE" id="PS51873"/>
    </source>
</evidence>
<evidence type="ECO:0000259" key="10">
    <source>
        <dbReference type="PROSITE" id="PS50089"/>
    </source>
</evidence>
<feature type="non-terminal residue" evidence="12">
    <location>
        <position position="205"/>
    </location>
</feature>
<keyword evidence="4" id="KW-0479">Metal-binding</keyword>
<evidence type="ECO:0000256" key="5">
    <source>
        <dbReference type="ARBA" id="ARBA00022737"/>
    </source>
</evidence>
<dbReference type="EC" id="2.3.2.31" evidence="2"/>
<dbReference type="Pfam" id="PF22191">
    <property type="entry name" value="IBR_1"/>
    <property type="match status" value="1"/>
</dbReference>
<dbReference type="HOGENOM" id="CLU_057738_2_0_1"/>
<protein>
    <recommendedName>
        <fullName evidence="2">RBR-type E3 ubiquitin transferase</fullName>
        <ecNumber evidence="2">2.3.2.31</ecNumber>
    </recommendedName>
</protein>
<dbReference type="GO" id="GO:0008270">
    <property type="term" value="F:zinc ion binding"/>
    <property type="evidence" value="ECO:0007669"/>
    <property type="project" value="UniProtKB-KW"/>
</dbReference>
<keyword evidence="8" id="KW-0862">Zinc</keyword>
<dbReference type="PROSITE" id="PS50089">
    <property type="entry name" value="ZF_RING_2"/>
    <property type="match status" value="1"/>
</dbReference>
<evidence type="ECO:0000256" key="9">
    <source>
        <dbReference type="PROSITE-ProRule" id="PRU00175"/>
    </source>
</evidence>
<dbReference type="GO" id="GO:0016567">
    <property type="term" value="P:protein ubiquitination"/>
    <property type="evidence" value="ECO:0007669"/>
    <property type="project" value="InterPro"/>
</dbReference>